<keyword evidence="2" id="KW-0732">Signal</keyword>
<gene>
    <name evidence="3" type="ORF">Cvel_11662</name>
</gene>
<feature type="chain" id="PRO_5005192813" evidence="2">
    <location>
        <begin position="34"/>
        <end position="682"/>
    </location>
</feature>
<organism evidence="3">
    <name type="scientific">Chromera velia CCMP2878</name>
    <dbReference type="NCBI Taxonomy" id="1169474"/>
    <lineage>
        <taxon>Eukaryota</taxon>
        <taxon>Sar</taxon>
        <taxon>Alveolata</taxon>
        <taxon>Colpodellida</taxon>
        <taxon>Chromeraceae</taxon>
        <taxon>Chromera</taxon>
    </lineage>
</organism>
<feature type="compositionally biased region" description="Acidic residues" evidence="1">
    <location>
        <begin position="446"/>
        <end position="455"/>
    </location>
</feature>
<evidence type="ECO:0000256" key="1">
    <source>
        <dbReference type="SAM" id="MobiDB-lite"/>
    </source>
</evidence>
<feature type="region of interest" description="Disordered" evidence="1">
    <location>
        <begin position="199"/>
        <end position="220"/>
    </location>
</feature>
<feature type="region of interest" description="Disordered" evidence="1">
    <location>
        <begin position="431"/>
        <end position="469"/>
    </location>
</feature>
<proteinExistence type="predicted"/>
<evidence type="ECO:0000256" key="2">
    <source>
        <dbReference type="SAM" id="SignalP"/>
    </source>
</evidence>
<feature type="signal peptide" evidence="2">
    <location>
        <begin position="1"/>
        <end position="33"/>
    </location>
</feature>
<evidence type="ECO:0000313" key="3">
    <source>
        <dbReference type="EMBL" id="CEM53001.1"/>
    </source>
</evidence>
<accession>A0A0G4I7Q1</accession>
<dbReference type="VEuPathDB" id="CryptoDB:Cvel_11662"/>
<dbReference type="CDD" id="cd22249">
    <property type="entry name" value="UDM1_RNF168_RNF169-like"/>
    <property type="match status" value="1"/>
</dbReference>
<sequence length="682" mass="75453">MNTAMKSRRGIRLWRMARALCVLLAVFIQTSEAVRSRHSVKRIREASSTGSDDSAGVADLYRTLFSGFSPVAEEQREHQRKLWVQEAKAHVREERLQRRKAKRKALALLQKGDWGPIEAKNTTSVIAPSTIEQGEVEEGGDVPTPPLFLPFRPSPPRLHRRPKARLAVFLDFTGVLFPVGEIEGLEGGAEGLLQLEASAEEGKKNESHANSTETLGSPEAHERIVLPFGPSELKKVEDSAIALIQEASKLGTPYIVTDEKASDLVVSLFFACPRLLNVLVKEGYFGELDPPSKLPKGHTPTAGILPSEVKSALPAIIHRLQKHGGMGREDGDVRVKTLGDWKRRGKADTKEWRSGKVDAFEKIMVAGDYEGILTFGSSLPDAYATIAYCAFASDSYGHPVKDPLAIEKVSEYAVRFWPLENHHLQLHVLARGAPSSSPPSSSPSEEGGEDSDALGDEGGGSEFVERQETEKVKEFLEEEKRNEDFLAKIQPMVEQSEKRWQQKRREKAAEIAKSLEKDSFVDVPVKIPDENGRVHEEVRRLHLPGGKFGRVSSSWEGGPLGGEASYLRLGDAQLEYLTQKFDSIVREGTEMAKKRLPAEERKLLGLNEAREAKGVTRKQREAGDEPVRASSFAQIGTASVEIEKHDHDLIKKTWMPKSLEGVAFVDDLDTHLPSVLPGLFKS</sequence>
<dbReference type="AlphaFoldDB" id="A0A0G4I7Q1"/>
<name>A0A0G4I7Q1_9ALVE</name>
<dbReference type="EMBL" id="CDMZ01005469">
    <property type="protein sequence ID" value="CEM53001.1"/>
    <property type="molecule type" value="Genomic_DNA"/>
</dbReference>
<reference evidence="3" key="1">
    <citation type="submission" date="2014-11" db="EMBL/GenBank/DDBJ databases">
        <authorList>
            <person name="Otto D Thomas"/>
            <person name="Naeem Raeece"/>
        </authorList>
    </citation>
    <scope>NUCLEOTIDE SEQUENCE</scope>
</reference>
<protein>
    <submittedName>
        <fullName evidence="3">Uncharacterized protein</fullName>
    </submittedName>
</protein>